<dbReference type="AlphaFoldDB" id="A0A2G9YVD3"/>
<name>A0A2G9YVD3_9BACT</name>
<evidence type="ECO:0000313" key="1">
    <source>
        <dbReference type="EMBL" id="PIP23205.1"/>
    </source>
</evidence>
<protein>
    <recommendedName>
        <fullName evidence="3">HEPN AbiU2-like domain-containing protein</fullName>
    </recommendedName>
</protein>
<comment type="caution">
    <text evidence="1">The sequence shown here is derived from an EMBL/GenBank/DDBJ whole genome shotgun (WGS) entry which is preliminary data.</text>
</comment>
<gene>
    <name evidence="1" type="ORF">COX36_04650</name>
</gene>
<dbReference type="Proteomes" id="UP000230273">
    <property type="component" value="Unassembled WGS sequence"/>
</dbReference>
<reference evidence="1 2" key="1">
    <citation type="submission" date="2017-09" db="EMBL/GenBank/DDBJ databases">
        <title>Depth-based differentiation of microbial function through sediment-hosted aquifers and enrichment of novel symbionts in the deep terrestrial subsurface.</title>
        <authorList>
            <person name="Probst A.J."/>
            <person name="Ladd B."/>
            <person name="Jarett J.K."/>
            <person name="Geller-Mcgrath D.E."/>
            <person name="Sieber C.M."/>
            <person name="Emerson J.B."/>
            <person name="Anantharaman K."/>
            <person name="Thomas B.C."/>
            <person name="Malmstrom R."/>
            <person name="Stieglmeier M."/>
            <person name="Klingl A."/>
            <person name="Woyke T."/>
            <person name="Ryan C.M."/>
            <person name="Banfield J.F."/>
        </authorList>
    </citation>
    <scope>NUCLEOTIDE SEQUENCE [LARGE SCALE GENOMIC DNA]</scope>
    <source>
        <strain evidence="1">CG23_combo_of_CG06-09_8_20_14_all_38_19</strain>
    </source>
</reference>
<sequence length="187" mass="22226">MNRPKNDYEYEIINQILLAELCFDICKLVPIIDGLVSHFFPYFYNLNYSTGIIALNNLLLSKNPNEISLLNFLEKYENQFDQKEKSKVTNFKQQIGELSQKLKNILPFNLRHKVAAHRDEKFRHYDFCCAYLSPDYLKEYFSLNISLKRIFCDFSNFSFTDFPNSRIIEQVKEILPVLDKRTVQSIR</sequence>
<organism evidence="1 2">
    <name type="scientific">Candidatus Nealsonbacteria bacterium CG23_combo_of_CG06-09_8_20_14_all_38_19</name>
    <dbReference type="NCBI Taxonomy" id="1974721"/>
    <lineage>
        <taxon>Bacteria</taxon>
        <taxon>Candidatus Nealsoniibacteriota</taxon>
    </lineage>
</organism>
<evidence type="ECO:0000313" key="2">
    <source>
        <dbReference type="Proteomes" id="UP000230273"/>
    </source>
</evidence>
<dbReference type="EMBL" id="PCRP01000072">
    <property type="protein sequence ID" value="PIP23205.1"/>
    <property type="molecule type" value="Genomic_DNA"/>
</dbReference>
<accession>A0A2G9YVD3</accession>
<proteinExistence type="predicted"/>
<evidence type="ECO:0008006" key="3">
    <source>
        <dbReference type="Google" id="ProtNLM"/>
    </source>
</evidence>